<evidence type="ECO:0000256" key="4">
    <source>
        <dbReference type="ARBA" id="ARBA00023136"/>
    </source>
</evidence>
<keyword evidence="8" id="KW-0407">Ion channel</keyword>
<dbReference type="Pfam" id="PF00520">
    <property type="entry name" value="Ion_trans"/>
    <property type="match status" value="1"/>
</dbReference>
<evidence type="ECO:0000256" key="1">
    <source>
        <dbReference type="ARBA" id="ARBA00004141"/>
    </source>
</evidence>
<dbReference type="GO" id="GO:0034220">
    <property type="term" value="P:monoatomic ion transmembrane transport"/>
    <property type="evidence" value="ECO:0007669"/>
    <property type="project" value="UniProtKB-KW"/>
</dbReference>
<evidence type="ECO:0000256" key="2">
    <source>
        <dbReference type="ARBA" id="ARBA00022692"/>
    </source>
</evidence>
<feature type="region of interest" description="Disordered" evidence="5">
    <location>
        <begin position="315"/>
        <end position="345"/>
    </location>
</feature>
<feature type="transmembrane region" description="Helical" evidence="6">
    <location>
        <begin position="512"/>
        <end position="531"/>
    </location>
</feature>
<proteinExistence type="predicted"/>
<gene>
    <name evidence="8" type="ORF">SCF082_LOCUS38649</name>
</gene>
<dbReference type="Gene3D" id="1.20.120.350">
    <property type="entry name" value="Voltage-gated potassium channels. Chain C"/>
    <property type="match status" value="1"/>
</dbReference>
<keyword evidence="8" id="KW-0406">Ion transport</keyword>
<feature type="region of interest" description="Disordered" evidence="5">
    <location>
        <begin position="152"/>
        <end position="172"/>
    </location>
</feature>
<dbReference type="Gene3D" id="1.10.287.70">
    <property type="match status" value="1"/>
</dbReference>
<evidence type="ECO:0000256" key="3">
    <source>
        <dbReference type="ARBA" id="ARBA00022989"/>
    </source>
</evidence>
<keyword evidence="2 6" id="KW-0812">Transmembrane</keyword>
<comment type="caution">
    <text evidence="8">The sequence shown here is derived from an EMBL/GenBank/DDBJ whole genome shotgun (WGS) entry which is preliminary data.</text>
</comment>
<keyword evidence="9" id="KW-1185">Reference proteome</keyword>
<comment type="subcellular location">
    <subcellularLocation>
        <location evidence="1">Membrane</location>
        <topology evidence="1">Multi-pass membrane protein</topology>
    </subcellularLocation>
</comment>
<evidence type="ECO:0000313" key="9">
    <source>
        <dbReference type="Proteomes" id="UP001642464"/>
    </source>
</evidence>
<dbReference type="SUPFAM" id="SSF81324">
    <property type="entry name" value="Voltage-gated potassium channels"/>
    <property type="match status" value="1"/>
</dbReference>
<sequence>MDAWLSIQAPLSFCVLPQEDAEIIPDRVSTLASAGFQPIGRDHGKDLCEAGIHESLTGRHAPLKPNMDVIKMIHVKGQAAKRLQELGKIHAMGKSKYAWPMGERHPPDPGISDVEAMIQTSIEMQTDALHRSAPPEQAAGPRPGLRLRREVQHGMAPQEDPSSAAEERSLGAGHEGHVVIPVAPDDFADRRHVAHVDHSAVVPEEDETDGAASASRRPARLEAKGATPDYFECLPVWCGRGQVSTANLSFVERYRAARRRAGGEIREVLRPDAEAPSRARARCNWEQLHEMPAPERKEITMELKPQIIGEEVPLSALEDLPNQTEGPEVIQEEKEEEKRPAASTAPDKKSILSLLRGCARSIMNSPGFEPVVLFVIVISSVSLAFENPFQDPNSEVTFLQDVIDKFSVGVITLEMIVRMLVMGLWKRPSDCEPGELPGYFRVPWHVLDFVICLGGLTYVLAEFFTTNLNDLKSIRVLKMVSMLRPLRLIGKTSSVRLIIEALLAAIPTLINMSLMSAMFFLGFSLLFVGFFKGALYRCTLDPLGDLRPDIVTRKDCLKAGGEWINSQSHFDRVTDSLVALMHIGSGEGWIDVTLNIISAQGIDLQPRPKTRLEQAIPVVIFMALTNFFLMNLLTGILVDSYTSTKAEFKGQSADTSEERLLKKLQREILMNPELLIPPRRMGVKGKCFAKVRQRLKVFIEHRMSRSVIFVGILSNALVLRGSLAAGVWSNAQAAKGSEGV</sequence>
<protein>
    <submittedName>
        <fullName evidence="8">Sodium channel protein 60E (Drosophila ion channel 60) (Drosophila sodium channel 1) (Protein smell-impaired 60E) (Sodium channel 2) (DmNav2)</fullName>
    </submittedName>
</protein>
<feature type="compositionally biased region" description="Basic and acidic residues" evidence="5">
    <location>
        <begin position="336"/>
        <end position="345"/>
    </location>
</feature>
<accession>A0ABP0Q095</accession>
<organism evidence="8 9">
    <name type="scientific">Durusdinium trenchii</name>
    <dbReference type="NCBI Taxonomy" id="1381693"/>
    <lineage>
        <taxon>Eukaryota</taxon>
        <taxon>Sar</taxon>
        <taxon>Alveolata</taxon>
        <taxon>Dinophyceae</taxon>
        <taxon>Suessiales</taxon>
        <taxon>Symbiodiniaceae</taxon>
        <taxon>Durusdinium</taxon>
    </lineage>
</organism>
<evidence type="ECO:0000256" key="6">
    <source>
        <dbReference type="SAM" id="Phobius"/>
    </source>
</evidence>
<dbReference type="PANTHER" id="PTHR10037:SF62">
    <property type="entry name" value="SODIUM CHANNEL PROTEIN 60E"/>
    <property type="match status" value="1"/>
</dbReference>
<dbReference type="Proteomes" id="UP001642464">
    <property type="component" value="Unassembled WGS sequence"/>
</dbReference>
<keyword evidence="3 6" id="KW-1133">Transmembrane helix</keyword>
<dbReference type="InterPro" id="IPR043203">
    <property type="entry name" value="VGCC_Ca_Na"/>
</dbReference>
<feature type="transmembrane region" description="Helical" evidence="6">
    <location>
        <begin position="615"/>
        <end position="638"/>
    </location>
</feature>
<dbReference type="InterPro" id="IPR005821">
    <property type="entry name" value="Ion_trans_dom"/>
</dbReference>
<keyword evidence="8" id="KW-0813">Transport</keyword>
<evidence type="ECO:0000313" key="8">
    <source>
        <dbReference type="EMBL" id="CAK9081141.1"/>
    </source>
</evidence>
<dbReference type="InterPro" id="IPR027359">
    <property type="entry name" value="Volt_channel_dom_sf"/>
</dbReference>
<keyword evidence="4 6" id="KW-0472">Membrane</keyword>
<dbReference type="PANTHER" id="PTHR10037">
    <property type="entry name" value="VOLTAGE-GATED CATION CHANNEL CALCIUM AND SODIUM"/>
    <property type="match status" value="1"/>
</dbReference>
<evidence type="ECO:0000259" key="7">
    <source>
        <dbReference type="Pfam" id="PF00520"/>
    </source>
</evidence>
<dbReference type="EMBL" id="CAXAMM010038807">
    <property type="protein sequence ID" value="CAK9081141.1"/>
    <property type="molecule type" value="Genomic_DNA"/>
</dbReference>
<feature type="domain" description="Ion transport" evidence="7">
    <location>
        <begin position="368"/>
        <end position="646"/>
    </location>
</feature>
<evidence type="ECO:0000256" key="5">
    <source>
        <dbReference type="SAM" id="MobiDB-lite"/>
    </source>
</evidence>
<name>A0ABP0Q095_9DINO</name>
<reference evidence="8 9" key="1">
    <citation type="submission" date="2024-02" db="EMBL/GenBank/DDBJ databases">
        <authorList>
            <person name="Chen Y."/>
            <person name="Shah S."/>
            <person name="Dougan E. K."/>
            <person name="Thang M."/>
            <person name="Chan C."/>
        </authorList>
    </citation>
    <scope>NUCLEOTIDE SEQUENCE [LARGE SCALE GENOMIC DNA]</scope>
</reference>